<name>A0AAI8VA38_9PEZI</name>
<organism evidence="2 3">
    <name type="scientific">Anthostomella pinea</name>
    <dbReference type="NCBI Taxonomy" id="933095"/>
    <lineage>
        <taxon>Eukaryota</taxon>
        <taxon>Fungi</taxon>
        <taxon>Dikarya</taxon>
        <taxon>Ascomycota</taxon>
        <taxon>Pezizomycotina</taxon>
        <taxon>Sordariomycetes</taxon>
        <taxon>Xylariomycetidae</taxon>
        <taxon>Xylariales</taxon>
        <taxon>Xylariaceae</taxon>
        <taxon>Anthostomella</taxon>
    </lineage>
</organism>
<dbReference type="Proteomes" id="UP001295740">
    <property type="component" value="Unassembled WGS sequence"/>
</dbReference>
<evidence type="ECO:0000313" key="3">
    <source>
        <dbReference type="Proteomes" id="UP001295740"/>
    </source>
</evidence>
<reference evidence="2" key="1">
    <citation type="submission" date="2023-10" db="EMBL/GenBank/DDBJ databases">
        <authorList>
            <person name="Hackl T."/>
        </authorList>
    </citation>
    <scope>NUCLEOTIDE SEQUENCE</scope>
</reference>
<evidence type="ECO:0000256" key="1">
    <source>
        <dbReference type="SAM" id="MobiDB-lite"/>
    </source>
</evidence>
<dbReference type="AlphaFoldDB" id="A0AAI8VA38"/>
<gene>
    <name evidence="2" type="ORF">KHLLAP_LOCUS1074</name>
</gene>
<protein>
    <submittedName>
        <fullName evidence="2">Uu.00g034590.m01.CDS01</fullName>
    </submittedName>
</protein>
<keyword evidence="3" id="KW-1185">Reference proteome</keyword>
<accession>A0AAI8VA38</accession>
<proteinExistence type="predicted"/>
<sequence length="603" mass="68337">MDNPSPADGSGSQSPETTPLPEYYLAQAVPRGMGLGIIRPCPPGMNPREAVYYGVSKTLSHMVAIKPSIAHQQSQHAHRDDQHGLDGPAAPVIPEYDTIRSGSGIAFVAVDRLADNPYFESPIYWCIPHWTMCCPGVLAESKRYLNGRLEDPDVRSQQAEWERCIQSGSFPAPSKAITKHAKTPLLEQPSGQALWRLWGATTELPAFPAFEDYQVTQTLQQALDTYRTELPDDFLTDGQVKAAVFAWYHFRTRHVSDEEMKAEEVPLTQFIPYLIEMLKRVETFGWAFYADVDRFAIYCLHHGESMNGTRLRLDQPFIDEYLVAGELRKLRPQMAGLFFPCDLRGSTIPSFGNVDIHPMGWFNRRTTQTRLEPLEPLRECIGDIRSICWHDYELRDQVDLQRLKVLLSREDWDSWRPSLEQHGKDLDVDALQSETQSEGGQLHLVNAEKILKSLTLWTRETQLKELISDHDKRLRSLLSLQQKAQATLDEDMAYVPRDDDIREARFMYLRAEGNMRRYIKEQVEETNRQRASATSELILVQMQALEGSTLRGSTTAANSEAGTSRGTGPLSGSTGTEWEEASIKAGPKFRSVLVHVKRRSGLF</sequence>
<comment type="caution">
    <text evidence="2">The sequence shown here is derived from an EMBL/GenBank/DDBJ whole genome shotgun (WGS) entry which is preliminary data.</text>
</comment>
<dbReference type="EMBL" id="CAUWAG010000003">
    <property type="protein sequence ID" value="CAJ2500606.1"/>
    <property type="molecule type" value="Genomic_DNA"/>
</dbReference>
<feature type="region of interest" description="Disordered" evidence="1">
    <location>
        <begin position="549"/>
        <end position="581"/>
    </location>
</feature>
<feature type="compositionally biased region" description="Polar residues" evidence="1">
    <location>
        <begin position="550"/>
        <end position="576"/>
    </location>
</feature>
<evidence type="ECO:0000313" key="2">
    <source>
        <dbReference type="EMBL" id="CAJ2500606.1"/>
    </source>
</evidence>